<feature type="chain" id="PRO_5015177898" evidence="7">
    <location>
        <begin position="24"/>
        <end position="454"/>
    </location>
</feature>
<keyword evidence="9" id="KW-1185">Reference proteome</keyword>
<feature type="signal peptide" evidence="7">
    <location>
        <begin position="1"/>
        <end position="23"/>
    </location>
</feature>
<dbReference type="OrthoDB" id="434519at2759"/>
<comment type="caution">
    <text evidence="8">The sequence shown here is derived from an EMBL/GenBank/DDBJ whole genome shotgun (WGS) entry which is preliminary data.</text>
</comment>
<evidence type="ECO:0000256" key="7">
    <source>
        <dbReference type="SAM" id="SignalP"/>
    </source>
</evidence>
<feature type="transmembrane region" description="Helical" evidence="6">
    <location>
        <begin position="355"/>
        <end position="375"/>
    </location>
</feature>
<feature type="transmembrane region" description="Helical" evidence="6">
    <location>
        <begin position="382"/>
        <end position="401"/>
    </location>
</feature>
<sequence length="454" mass="49610">MRLMGIALIGFLIIALNDIGTEGVESHNVTRDSNNSSQSARRSGYHRVWPEMQFGWKIVVGGMIGLLGASLGSVGGAGGGGLFLPMLNLIIGFDQKSATALSKCMIVGGAASTFIYNSRQRHPTLELPIVDYDLALLFQPMLILGISIGVTLNVLFAEWMITLFLIIILSGTAVTSFLKAIRAWKMETTLKKETARHIQPNGESVDVGIIKEVELHNVYIPAKSMEPKRTEVSIIQNIYWKELGLLSAVWILTVAIQIAKYYTRTCSVLYWLLSFLQIPVTIGVTLYESISLYKGRRVISSKGDCVTYYRAKQLIAYSFLGIVAGTIAGLLGIGGGFVLGPIFLELEIPIEVTSATATFIMLFSSSLSIVEYYLLKQFPVPYALYFAGVAIISAVLGQTVLGKLIRNSGRRSIIIFILASMMSIGVISLGGVGIAHSTEKIRHRDYMGFENICK</sequence>
<dbReference type="InterPro" id="IPR002781">
    <property type="entry name" value="TM_pro_TauE-like"/>
</dbReference>
<feature type="transmembrane region" description="Helical" evidence="6">
    <location>
        <begin position="134"/>
        <end position="155"/>
    </location>
</feature>
<keyword evidence="3 6" id="KW-0812">Transmembrane</keyword>
<protein>
    <submittedName>
        <fullName evidence="8">Transmembrane protein TauE-like</fullName>
    </submittedName>
</protein>
<dbReference type="EMBL" id="JXTB01000064">
    <property type="protein sequence ID" value="PON68311.1"/>
    <property type="molecule type" value="Genomic_DNA"/>
</dbReference>
<comment type="subcellular location">
    <subcellularLocation>
        <location evidence="1">Membrane</location>
        <topology evidence="1">Multi-pass membrane protein</topology>
    </subcellularLocation>
</comment>
<evidence type="ECO:0000313" key="8">
    <source>
        <dbReference type="EMBL" id="PON68311.1"/>
    </source>
</evidence>
<feature type="transmembrane region" description="Helical" evidence="6">
    <location>
        <begin position="243"/>
        <end position="262"/>
    </location>
</feature>
<gene>
    <name evidence="8" type="ORF">PanWU01x14_096310</name>
</gene>
<dbReference type="Proteomes" id="UP000237105">
    <property type="component" value="Unassembled WGS sequence"/>
</dbReference>
<dbReference type="GO" id="GO:0031464">
    <property type="term" value="C:Cul4A-RING E3 ubiquitin ligase complex"/>
    <property type="evidence" value="ECO:0007669"/>
    <property type="project" value="TreeGrafter"/>
</dbReference>
<keyword evidence="7" id="KW-0732">Signal</keyword>
<evidence type="ECO:0000256" key="1">
    <source>
        <dbReference type="ARBA" id="ARBA00004141"/>
    </source>
</evidence>
<feature type="transmembrane region" description="Helical" evidence="6">
    <location>
        <begin position="314"/>
        <end position="343"/>
    </location>
</feature>
<dbReference type="STRING" id="3476.A0A2P5D4S7"/>
<evidence type="ECO:0000256" key="6">
    <source>
        <dbReference type="SAM" id="Phobius"/>
    </source>
</evidence>
<evidence type="ECO:0000313" key="9">
    <source>
        <dbReference type="Proteomes" id="UP000237105"/>
    </source>
</evidence>
<evidence type="ECO:0000256" key="2">
    <source>
        <dbReference type="ARBA" id="ARBA00009142"/>
    </source>
</evidence>
<organism evidence="8 9">
    <name type="scientific">Parasponia andersonii</name>
    <name type="common">Sponia andersonii</name>
    <dbReference type="NCBI Taxonomy" id="3476"/>
    <lineage>
        <taxon>Eukaryota</taxon>
        <taxon>Viridiplantae</taxon>
        <taxon>Streptophyta</taxon>
        <taxon>Embryophyta</taxon>
        <taxon>Tracheophyta</taxon>
        <taxon>Spermatophyta</taxon>
        <taxon>Magnoliopsida</taxon>
        <taxon>eudicotyledons</taxon>
        <taxon>Gunneridae</taxon>
        <taxon>Pentapetalae</taxon>
        <taxon>rosids</taxon>
        <taxon>fabids</taxon>
        <taxon>Rosales</taxon>
        <taxon>Cannabaceae</taxon>
        <taxon>Parasponia</taxon>
    </lineage>
</organism>
<dbReference type="GO" id="GO:0016020">
    <property type="term" value="C:membrane"/>
    <property type="evidence" value="ECO:0007669"/>
    <property type="project" value="UniProtKB-SubCell"/>
</dbReference>
<dbReference type="PANTHER" id="PTHR14255:SF48">
    <property type="entry name" value="SULFITE EXPORTER TAUE_SAFE FAMILY PROTEIN 3-LIKE"/>
    <property type="match status" value="1"/>
</dbReference>
<evidence type="ECO:0000256" key="5">
    <source>
        <dbReference type="ARBA" id="ARBA00023136"/>
    </source>
</evidence>
<name>A0A2P5D4S7_PARAD</name>
<dbReference type="GO" id="GO:0016567">
    <property type="term" value="P:protein ubiquitination"/>
    <property type="evidence" value="ECO:0007669"/>
    <property type="project" value="TreeGrafter"/>
</dbReference>
<evidence type="ECO:0000256" key="4">
    <source>
        <dbReference type="ARBA" id="ARBA00022989"/>
    </source>
</evidence>
<comment type="similarity">
    <text evidence="2">Belongs to the 4-toluene sulfonate uptake permease (TSUP) (TC 2.A.102) family.</text>
</comment>
<dbReference type="Pfam" id="PF01925">
    <property type="entry name" value="TauE"/>
    <property type="match status" value="2"/>
</dbReference>
<accession>A0A2P5D4S7</accession>
<evidence type="ECO:0000256" key="3">
    <source>
        <dbReference type="ARBA" id="ARBA00022692"/>
    </source>
</evidence>
<keyword evidence="4 6" id="KW-1133">Transmembrane helix</keyword>
<dbReference type="PANTHER" id="PTHR14255">
    <property type="entry name" value="CEREBLON"/>
    <property type="match status" value="1"/>
</dbReference>
<feature type="transmembrane region" description="Helical" evidence="6">
    <location>
        <begin position="413"/>
        <end position="435"/>
    </location>
</feature>
<feature type="transmembrane region" description="Helical" evidence="6">
    <location>
        <begin position="268"/>
        <end position="293"/>
    </location>
</feature>
<dbReference type="AlphaFoldDB" id="A0A2P5D4S7"/>
<keyword evidence="5 6" id="KW-0472">Membrane</keyword>
<reference evidence="9" key="1">
    <citation type="submission" date="2016-06" db="EMBL/GenBank/DDBJ databases">
        <title>Parallel loss of symbiosis genes in relatives of nitrogen-fixing non-legume Parasponia.</title>
        <authorList>
            <person name="Van Velzen R."/>
            <person name="Holmer R."/>
            <person name="Bu F."/>
            <person name="Rutten L."/>
            <person name="Van Zeijl A."/>
            <person name="Liu W."/>
            <person name="Santuari L."/>
            <person name="Cao Q."/>
            <person name="Sharma T."/>
            <person name="Shen D."/>
            <person name="Roswanjaya Y."/>
            <person name="Wardhani T."/>
            <person name="Kalhor M.S."/>
            <person name="Jansen J."/>
            <person name="Van den Hoogen J."/>
            <person name="Gungor B."/>
            <person name="Hartog M."/>
            <person name="Hontelez J."/>
            <person name="Verver J."/>
            <person name="Yang W.-C."/>
            <person name="Schijlen E."/>
            <person name="Repin R."/>
            <person name="Schilthuizen M."/>
            <person name="Schranz E."/>
            <person name="Heidstra R."/>
            <person name="Miyata K."/>
            <person name="Fedorova E."/>
            <person name="Kohlen W."/>
            <person name="Bisseling T."/>
            <person name="Smit S."/>
            <person name="Geurts R."/>
        </authorList>
    </citation>
    <scope>NUCLEOTIDE SEQUENCE [LARGE SCALE GENOMIC DNA]</scope>
    <source>
        <strain evidence="9">cv. WU1-14</strain>
    </source>
</reference>
<feature type="transmembrane region" description="Helical" evidence="6">
    <location>
        <begin position="58"/>
        <end position="84"/>
    </location>
</feature>
<feature type="transmembrane region" description="Helical" evidence="6">
    <location>
        <begin position="161"/>
        <end position="181"/>
    </location>
</feature>
<proteinExistence type="inferred from homology"/>